<organism evidence="2 3">
    <name type="scientific">Sarocladium strictum</name>
    <name type="common">Black bundle disease fungus</name>
    <name type="synonym">Acremonium strictum</name>
    <dbReference type="NCBI Taxonomy" id="5046"/>
    <lineage>
        <taxon>Eukaryota</taxon>
        <taxon>Fungi</taxon>
        <taxon>Dikarya</taxon>
        <taxon>Ascomycota</taxon>
        <taxon>Pezizomycotina</taxon>
        <taxon>Sordariomycetes</taxon>
        <taxon>Hypocreomycetidae</taxon>
        <taxon>Hypocreales</taxon>
        <taxon>Sarocladiaceae</taxon>
        <taxon>Sarocladium</taxon>
    </lineage>
</organism>
<evidence type="ECO:0000313" key="2">
    <source>
        <dbReference type="EMBL" id="KAK0391748.1"/>
    </source>
</evidence>
<evidence type="ECO:0000313" key="3">
    <source>
        <dbReference type="Proteomes" id="UP001175261"/>
    </source>
</evidence>
<dbReference type="PANTHER" id="PTHR35910">
    <property type="entry name" value="2EXR DOMAIN-CONTAINING PROTEIN"/>
    <property type="match status" value="1"/>
</dbReference>
<name>A0AA39GQK8_SARSR</name>
<dbReference type="AlphaFoldDB" id="A0AA39GQK8"/>
<sequence length="205" mass="23769">MASTEHGFHLFPLLPAELRYNIWEFFVKMSGRVVRIAAEPKLGQVTPLLYWKARGPPPAFQHICRETRNMSCYTKAFTGGVRSRYTWINFMVDVVEMFDWCLDNPCMEYSHIRQLRLKVEDLDFFMDVPLDNLEHFKNLQRLWIISKNPRGADSSFLGWGGLAAGGMSWGCPLERVIVIAESTGSQKLLTECLKQYEDWWHLATS</sequence>
<feature type="domain" description="2EXR" evidence="1">
    <location>
        <begin position="8"/>
        <end position="95"/>
    </location>
</feature>
<dbReference type="PANTHER" id="PTHR35910:SF1">
    <property type="entry name" value="2EXR DOMAIN-CONTAINING PROTEIN"/>
    <property type="match status" value="1"/>
</dbReference>
<evidence type="ECO:0000259" key="1">
    <source>
        <dbReference type="Pfam" id="PF20150"/>
    </source>
</evidence>
<gene>
    <name evidence="2" type="ORF">NLU13_1247</name>
</gene>
<accession>A0AA39GQK8</accession>
<dbReference type="Pfam" id="PF20150">
    <property type="entry name" value="2EXR"/>
    <property type="match status" value="1"/>
</dbReference>
<proteinExistence type="predicted"/>
<dbReference type="InterPro" id="IPR045518">
    <property type="entry name" value="2EXR"/>
</dbReference>
<dbReference type="EMBL" id="JAPDFR010000001">
    <property type="protein sequence ID" value="KAK0391748.1"/>
    <property type="molecule type" value="Genomic_DNA"/>
</dbReference>
<protein>
    <recommendedName>
        <fullName evidence="1">2EXR domain-containing protein</fullName>
    </recommendedName>
</protein>
<reference evidence="2" key="1">
    <citation type="submission" date="2022-10" db="EMBL/GenBank/DDBJ databases">
        <title>Determination and structural analysis of whole genome sequence of Sarocladium strictum F4-1.</title>
        <authorList>
            <person name="Hu L."/>
            <person name="Jiang Y."/>
        </authorList>
    </citation>
    <scope>NUCLEOTIDE SEQUENCE</scope>
    <source>
        <strain evidence="2">F4-1</strain>
    </source>
</reference>
<comment type="caution">
    <text evidence="2">The sequence shown here is derived from an EMBL/GenBank/DDBJ whole genome shotgun (WGS) entry which is preliminary data.</text>
</comment>
<keyword evidence="3" id="KW-1185">Reference proteome</keyword>
<dbReference type="Proteomes" id="UP001175261">
    <property type="component" value="Unassembled WGS sequence"/>
</dbReference>